<evidence type="ECO:0000313" key="2">
    <source>
        <dbReference type="EMBL" id="CCA77107.1"/>
    </source>
</evidence>
<proteinExistence type="predicted"/>
<accession>G4U0L4</accession>
<evidence type="ECO:0000313" key="3">
    <source>
        <dbReference type="Proteomes" id="UP000007148"/>
    </source>
</evidence>
<evidence type="ECO:0000256" key="1">
    <source>
        <dbReference type="SAM" id="MobiDB-lite"/>
    </source>
</evidence>
<dbReference type="EMBL" id="CAFZ01001276">
    <property type="protein sequence ID" value="CCA77107.1"/>
    <property type="molecule type" value="Genomic_DNA"/>
</dbReference>
<feature type="compositionally biased region" description="Low complexity" evidence="1">
    <location>
        <begin position="197"/>
        <end position="211"/>
    </location>
</feature>
<evidence type="ECO:0008006" key="4">
    <source>
        <dbReference type="Google" id="ProtNLM"/>
    </source>
</evidence>
<gene>
    <name evidence="2" type="ORF">PIIN_11090</name>
</gene>
<name>G4U0L4_SERID</name>
<reference evidence="2 3" key="1">
    <citation type="journal article" date="2011" name="PLoS Pathog.">
        <title>Endophytic Life Strategies Decoded by Genome and Transcriptome Analyses of the Mutualistic Root Symbiont Piriformospora indica.</title>
        <authorList>
            <person name="Zuccaro A."/>
            <person name="Lahrmann U."/>
            <person name="Guldener U."/>
            <person name="Langen G."/>
            <person name="Pfiffi S."/>
            <person name="Biedenkopf D."/>
            <person name="Wong P."/>
            <person name="Samans B."/>
            <person name="Grimm C."/>
            <person name="Basiewicz M."/>
            <person name="Murat C."/>
            <person name="Martin F."/>
            <person name="Kogel K.H."/>
        </authorList>
    </citation>
    <scope>NUCLEOTIDE SEQUENCE [LARGE SCALE GENOMIC DNA]</scope>
    <source>
        <strain evidence="2 3">DSM 11827</strain>
    </source>
</reference>
<comment type="caution">
    <text evidence="2">The sequence shown here is derived from an EMBL/GenBank/DDBJ whole genome shotgun (WGS) entry which is preliminary data.</text>
</comment>
<dbReference type="InParanoid" id="G4U0L4"/>
<organism evidence="2 3">
    <name type="scientific">Serendipita indica (strain DSM 11827)</name>
    <name type="common">Root endophyte fungus</name>
    <name type="synonym">Piriformospora indica</name>
    <dbReference type="NCBI Taxonomy" id="1109443"/>
    <lineage>
        <taxon>Eukaryota</taxon>
        <taxon>Fungi</taxon>
        <taxon>Dikarya</taxon>
        <taxon>Basidiomycota</taxon>
        <taxon>Agaricomycotina</taxon>
        <taxon>Agaricomycetes</taxon>
        <taxon>Sebacinales</taxon>
        <taxon>Serendipitaceae</taxon>
        <taxon>Serendipita</taxon>
    </lineage>
</organism>
<feature type="region of interest" description="Disordered" evidence="1">
    <location>
        <begin position="260"/>
        <end position="286"/>
    </location>
</feature>
<sequence>MSITLEYVPLHQAWHDLESFYWVWVYMIIHHVSGLTLKGKPLNAIGRKERLDLIFGLTTLEGLRVSGTWEGLRAIRTRLEDFYGVLEKLSDVDSDLEKHGTKFDSQYHYYTSLALDTHDAHYSSKSLEDLQHLFNRGAYQNLTDTLRKIKGGLGNIFLLDHASFCSFLRFTIDARERALWTPIEITTKERPDRRNSKALSSSGGISASKSKGFSVQLRGDNPFNAVPIPNDIKINLETTTSSTGTRQSFKIEGIAEEIQSEVGNDVGGDDSVAGRVKRNRRPALNQ</sequence>
<feature type="region of interest" description="Disordered" evidence="1">
    <location>
        <begin position="190"/>
        <end position="211"/>
    </location>
</feature>
<keyword evidence="3" id="KW-1185">Reference proteome</keyword>
<dbReference type="HOGENOM" id="CLU_973569_0_0_1"/>
<protein>
    <recommendedName>
        <fullName evidence="4">Fungal-type protein kinase domain-containing protein</fullName>
    </recommendedName>
</protein>
<dbReference type="Proteomes" id="UP000007148">
    <property type="component" value="Unassembled WGS sequence"/>
</dbReference>
<dbReference type="AlphaFoldDB" id="G4U0L4"/>
<feature type="compositionally biased region" description="Basic residues" evidence="1">
    <location>
        <begin position="275"/>
        <end position="286"/>
    </location>
</feature>